<reference evidence="3" key="1">
    <citation type="journal article" date="2017" name="Nature">
        <title>The genome of Chenopodium quinoa.</title>
        <authorList>
            <person name="Jarvis D.E."/>
            <person name="Ho Y.S."/>
            <person name="Lightfoot D.J."/>
            <person name="Schmoeckel S.M."/>
            <person name="Li B."/>
            <person name="Borm T.J.A."/>
            <person name="Ohyanagi H."/>
            <person name="Mineta K."/>
            <person name="Michell C.T."/>
            <person name="Saber N."/>
            <person name="Kharbatia N.M."/>
            <person name="Rupper R.R."/>
            <person name="Sharp A.R."/>
            <person name="Dally N."/>
            <person name="Boughton B.A."/>
            <person name="Woo Y.H."/>
            <person name="Gao G."/>
            <person name="Schijlen E.G.W.M."/>
            <person name="Guo X."/>
            <person name="Momin A.A."/>
            <person name="Negrao S."/>
            <person name="Al-Babili S."/>
            <person name="Gehring C."/>
            <person name="Roessner U."/>
            <person name="Jung C."/>
            <person name="Murphy K."/>
            <person name="Arold S.T."/>
            <person name="Gojobori T."/>
            <person name="van der Linden C.G."/>
            <person name="van Loo E.N."/>
            <person name="Jellen E.N."/>
            <person name="Maughan P.J."/>
            <person name="Tester M."/>
        </authorList>
    </citation>
    <scope>NUCLEOTIDE SEQUENCE [LARGE SCALE GENOMIC DNA]</scope>
    <source>
        <strain evidence="3">cv. PI 614886</strain>
    </source>
</reference>
<reference evidence="3" key="2">
    <citation type="submission" date="2021-03" db="UniProtKB">
        <authorList>
            <consortium name="EnsemblPlants"/>
        </authorList>
    </citation>
    <scope>IDENTIFICATION</scope>
</reference>
<dbReference type="SMART" id="SM00256">
    <property type="entry name" value="FBOX"/>
    <property type="match status" value="1"/>
</dbReference>
<dbReference type="AlphaFoldDB" id="A0A803LCP4"/>
<dbReference type="InterPro" id="IPR053772">
    <property type="entry name" value="At1g61320/At1g61330-like"/>
</dbReference>
<evidence type="ECO:0000259" key="2">
    <source>
        <dbReference type="SMART" id="SM00256"/>
    </source>
</evidence>
<dbReference type="InterPro" id="IPR053781">
    <property type="entry name" value="F-box_AtFBL13-like"/>
</dbReference>
<keyword evidence="4" id="KW-1185">Reference proteome</keyword>
<dbReference type="SUPFAM" id="SSF52047">
    <property type="entry name" value="RNI-like"/>
    <property type="match status" value="1"/>
</dbReference>
<accession>A0A803LCP4</accession>
<evidence type="ECO:0000313" key="3">
    <source>
        <dbReference type="EnsemblPlants" id="AUR62009633-RA:cds"/>
    </source>
</evidence>
<dbReference type="Gene3D" id="3.80.10.10">
    <property type="entry name" value="Ribonuclease Inhibitor"/>
    <property type="match status" value="1"/>
</dbReference>
<feature type="region of interest" description="Disordered" evidence="1">
    <location>
        <begin position="48"/>
        <end position="81"/>
    </location>
</feature>
<name>A0A803LCP4_CHEQI</name>
<dbReference type="PANTHER" id="PTHR34145:SF68">
    <property type="entry name" value="FBD DOMAIN-CONTAINING PROTEIN"/>
    <property type="match status" value="1"/>
</dbReference>
<dbReference type="InterPro" id="IPR055357">
    <property type="entry name" value="LRR_At1g61320_AtMIF1"/>
</dbReference>
<dbReference type="InterPro" id="IPR001810">
    <property type="entry name" value="F-box_dom"/>
</dbReference>
<proteinExistence type="predicted"/>
<dbReference type="EnsemblPlants" id="AUR62009633-RA">
    <property type="protein sequence ID" value="AUR62009633-RA:cds"/>
    <property type="gene ID" value="AUR62009633"/>
</dbReference>
<dbReference type="Proteomes" id="UP000596660">
    <property type="component" value="Unplaced"/>
</dbReference>
<dbReference type="CDD" id="cd22160">
    <property type="entry name" value="F-box_AtFBL13-like"/>
    <property type="match status" value="1"/>
</dbReference>
<dbReference type="Gene3D" id="1.20.1280.50">
    <property type="match status" value="1"/>
</dbReference>
<dbReference type="Pfam" id="PF00646">
    <property type="entry name" value="F-box"/>
    <property type="match status" value="1"/>
</dbReference>
<dbReference type="Pfam" id="PF23622">
    <property type="entry name" value="LRR_At1g61320_AtMIF1"/>
    <property type="match status" value="1"/>
</dbReference>
<feature type="domain" description="F-box" evidence="2">
    <location>
        <begin position="88"/>
        <end position="129"/>
    </location>
</feature>
<sequence length="492" mass="55705">RFDSPKKKKKLLFCLRNIAVNNASYCCYCFADSRRLQDDLTAGSSSLRVLRKEQQPMPPKQKRKLNIDLNKDPNEDDESGNVDLISGLPDDVLILMLSLVDIKTAGRSSLVSKRWRHLWTNLMDLDFDNPETSAIANAMIISFTCASYGQPEMDNYVKCVNQVINASGAPYLKNFSIHFPLGIFYAAHIENWVRFSLSKKVRNLEINLMTAYSRILFSNIITTNPAMVVNTTLESLLLSYITIDVPLLEWVLSNCVNLQRLSLHCCKTRSHTPPKHPKLVVTSLKLKHLEIFSCFRPLNIQALHIFAPNLTSFVFFETIIDVEYHNVTSLVDASFGRIHCRHIFHNLDILSGFSSQLEKLSIEWSMVRSASGGFPTFVNVKQLELPLYRSLFEGTNSAPKDAQVNAIRSHQHLKTIEYVGYGGCASASKLALFLTWHASMVSKFIFDPHRPLYVGKRTSVYSSVDKDKLKIARSSAELLAKQIRRGIDVVIL</sequence>
<evidence type="ECO:0000256" key="1">
    <source>
        <dbReference type="SAM" id="MobiDB-lite"/>
    </source>
</evidence>
<dbReference type="PANTHER" id="PTHR34145">
    <property type="entry name" value="OS02G0105600 PROTEIN"/>
    <property type="match status" value="1"/>
</dbReference>
<dbReference type="InterPro" id="IPR032675">
    <property type="entry name" value="LRR_dom_sf"/>
</dbReference>
<dbReference type="Gramene" id="AUR62009633-RA">
    <property type="protein sequence ID" value="AUR62009633-RA:cds"/>
    <property type="gene ID" value="AUR62009633"/>
</dbReference>
<organism evidence="3 4">
    <name type="scientific">Chenopodium quinoa</name>
    <name type="common">Quinoa</name>
    <dbReference type="NCBI Taxonomy" id="63459"/>
    <lineage>
        <taxon>Eukaryota</taxon>
        <taxon>Viridiplantae</taxon>
        <taxon>Streptophyta</taxon>
        <taxon>Embryophyta</taxon>
        <taxon>Tracheophyta</taxon>
        <taxon>Spermatophyta</taxon>
        <taxon>Magnoliopsida</taxon>
        <taxon>eudicotyledons</taxon>
        <taxon>Gunneridae</taxon>
        <taxon>Pentapetalae</taxon>
        <taxon>Caryophyllales</taxon>
        <taxon>Chenopodiaceae</taxon>
        <taxon>Chenopodioideae</taxon>
        <taxon>Atripliceae</taxon>
        <taxon>Chenopodium</taxon>
    </lineage>
</organism>
<dbReference type="InterPro" id="IPR036047">
    <property type="entry name" value="F-box-like_dom_sf"/>
</dbReference>
<dbReference type="SUPFAM" id="SSF81383">
    <property type="entry name" value="F-box domain"/>
    <property type="match status" value="1"/>
</dbReference>
<dbReference type="OMA" id="CFRPLNI"/>
<protein>
    <recommendedName>
        <fullName evidence="2">F-box domain-containing protein</fullName>
    </recommendedName>
</protein>
<evidence type="ECO:0000313" key="4">
    <source>
        <dbReference type="Proteomes" id="UP000596660"/>
    </source>
</evidence>